<dbReference type="InterPro" id="IPR019801">
    <property type="entry name" value="Glyco_hydro_35_CS"/>
</dbReference>
<dbReference type="GO" id="GO:0004553">
    <property type="term" value="F:hydrolase activity, hydrolyzing O-glycosyl compounds"/>
    <property type="evidence" value="ECO:0007669"/>
    <property type="project" value="InterPro"/>
</dbReference>
<organism evidence="5 6">
    <name type="scientific">Candidatus Cellulosilyticum pullistercoris</name>
    <dbReference type="NCBI Taxonomy" id="2838521"/>
    <lineage>
        <taxon>Bacteria</taxon>
        <taxon>Bacillati</taxon>
        <taxon>Bacillota</taxon>
        <taxon>Clostridia</taxon>
        <taxon>Lachnospirales</taxon>
        <taxon>Cellulosilyticaceae</taxon>
        <taxon>Cellulosilyticum</taxon>
    </lineage>
</organism>
<dbReference type="PRINTS" id="PR00742">
    <property type="entry name" value="GLHYDRLASE35"/>
</dbReference>
<dbReference type="InterPro" id="IPR031330">
    <property type="entry name" value="Gly_Hdrlase_35_cat"/>
</dbReference>
<gene>
    <name evidence="5" type="ORF">H9872_09810</name>
</gene>
<dbReference type="SUPFAM" id="SSF51445">
    <property type="entry name" value="(Trans)glycosidases"/>
    <property type="match status" value="1"/>
</dbReference>
<proteinExistence type="inferred from homology"/>
<dbReference type="Gene3D" id="3.20.20.80">
    <property type="entry name" value="Glycosidases"/>
    <property type="match status" value="1"/>
</dbReference>
<accession>A0A9E2KDX6</accession>
<evidence type="ECO:0000259" key="4">
    <source>
        <dbReference type="Pfam" id="PF01301"/>
    </source>
</evidence>
<evidence type="ECO:0000313" key="5">
    <source>
        <dbReference type="EMBL" id="MBU3805035.1"/>
    </source>
</evidence>
<reference evidence="5" key="1">
    <citation type="journal article" date="2021" name="PeerJ">
        <title>Extensive microbial diversity within the chicken gut microbiome revealed by metagenomics and culture.</title>
        <authorList>
            <person name="Gilroy R."/>
            <person name="Ravi A."/>
            <person name="Getino M."/>
            <person name="Pursley I."/>
            <person name="Horton D.L."/>
            <person name="Alikhan N.F."/>
            <person name="Baker D."/>
            <person name="Gharbi K."/>
            <person name="Hall N."/>
            <person name="Watson M."/>
            <person name="Adriaenssens E.M."/>
            <person name="Foster-Nyarko E."/>
            <person name="Jarju S."/>
            <person name="Secka A."/>
            <person name="Antonio M."/>
            <person name="Oren A."/>
            <person name="Chaudhuri R.R."/>
            <person name="La Ragione R."/>
            <person name="Hildebrand F."/>
            <person name="Pallen M.J."/>
        </authorList>
    </citation>
    <scope>NUCLEOTIDE SEQUENCE</scope>
    <source>
        <strain evidence="5">B5-657</strain>
    </source>
</reference>
<reference evidence="5" key="2">
    <citation type="submission" date="2021-04" db="EMBL/GenBank/DDBJ databases">
        <authorList>
            <person name="Gilroy R."/>
        </authorList>
    </citation>
    <scope>NUCLEOTIDE SEQUENCE</scope>
    <source>
        <strain evidence="5">B5-657</strain>
    </source>
</reference>
<sequence>MSGDCFAYNEKYLVKNGAPWFPIMGEMHYSRYPSQYWEESIEKMKAGGVDVLSSYILWIHHEEIEGEYDFSGNKNLRVFVETCKKCNIYVVLRIGPWCHAEVRNGGFPDWLLKKEFEVRTNDEAYFEAVHKFYSKIYEQVEGLLLKDGGPIIGIQIENEYGHCGGLNGDAGEIHMKRLTQMAKEIGFDVPLYTATGWGGAMTGGLIPVMGGYCEAPWDQRLTEIEPSGNYIFTHERNDHNIGSDYGFGEGITFDISKFPYLTAELGGGLQVTHHRRPIAHSKDIGAMSMVKLGSGVNLLGYYMYHGGTNPKGKLSFLQESKATGSVNDLPELNYDFRAPIRAYGQVSETYKEIKLLTMFIKDFGSSLCEMPAHIPESNPLYPSNLTDLRTSIRHNGKSGYLFVNNYQRRYQMA</sequence>
<name>A0A9E2KDX6_9FIRM</name>
<dbReference type="AlphaFoldDB" id="A0A9E2KDX6"/>
<dbReference type="InterPro" id="IPR017853">
    <property type="entry name" value="GH"/>
</dbReference>
<dbReference type="EMBL" id="JAHLFQ010000230">
    <property type="protein sequence ID" value="MBU3805035.1"/>
    <property type="molecule type" value="Genomic_DNA"/>
</dbReference>
<feature type="domain" description="Glycoside hydrolase 35 catalytic" evidence="4">
    <location>
        <begin position="13"/>
        <end position="357"/>
    </location>
</feature>
<evidence type="ECO:0000256" key="1">
    <source>
        <dbReference type="ARBA" id="ARBA00009809"/>
    </source>
</evidence>
<evidence type="ECO:0000256" key="3">
    <source>
        <dbReference type="ARBA" id="ARBA00023295"/>
    </source>
</evidence>
<evidence type="ECO:0000313" key="6">
    <source>
        <dbReference type="Proteomes" id="UP000824229"/>
    </source>
</evidence>
<comment type="similarity">
    <text evidence="1">Belongs to the glycosyl hydrolase 35 family.</text>
</comment>
<keyword evidence="2" id="KW-0378">Hydrolase</keyword>
<dbReference type="PROSITE" id="PS01182">
    <property type="entry name" value="GLYCOSYL_HYDROL_F35"/>
    <property type="match status" value="1"/>
</dbReference>
<dbReference type="InterPro" id="IPR001944">
    <property type="entry name" value="Glycoside_Hdrlase_35"/>
</dbReference>
<evidence type="ECO:0000256" key="2">
    <source>
        <dbReference type="ARBA" id="ARBA00022801"/>
    </source>
</evidence>
<feature type="non-terminal residue" evidence="5">
    <location>
        <position position="413"/>
    </location>
</feature>
<dbReference type="GO" id="GO:0005975">
    <property type="term" value="P:carbohydrate metabolic process"/>
    <property type="evidence" value="ECO:0007669"/>
    <property type="project" value="InterPro"/>
</dbReference>
<dbReference type="Proteomes" id="UP000824229">
    <property type="component" value="Unassembled WGS sequence"/>
</dbReference>
<comment type="caution">
    <text evidence="5">The sequence shown here is derived from an EMBL/GenBank/DDBJ whole genome shotgun (WGS) entry which is preliminary data.</text>
</comment>
<keyword evidence="3" id="KW-0326">Glycosidase</keyword>
<dbReference type="PANTHER" id="PTHR23421">
    <property type="entry name" value="BETA-GALACTOSIDASE RELATED"/>
    <property type="match status" value="1"/>
</dbReference>
<protein>
    <submittedName>
        <fullName evidence="5">Beta-galactosidase</fullName>
    </submittedName>
</protein>
<dbReference type="Pfam" id="PF01301">
    <property type="entry name" value="Glyco_hydro_35"/>
    <property type="match status" value="1"/>
</dbReference>